<keyword evidence="2" id="KW-1185">Reference proteome</keyword>
<dbReference type="Proteomes" id="UP001185984">
    <property type="component" value="Unassembled WGS sequence"/>
</dbReference>
<evidence type="ECO:0000313" key="2">
    <source>
        <dbReference type="Proteomes" id="UP001185984"/>
    </source>
</evidence>
<sequence length="354" mass="39955">MTDVGGGRFAFYAKRYSPRKASIRLRVLEPMAALRDAGLRIARYPRVRRAPAFDAVVISKAFGRGAMKVVRAAAAARSSLIFDICDNRFANNRCQRSARHGMRTNHLLCRADLVTVPTERMGQLLIQSVPDISDRVRVVPDMLDDMSAKGARRLPLLDRWRLGQLERFHARHADALHCVWFGNNMPGVAGLCQLRDSVAELERFAARHPVTLTIISNKPALYRKASADWSIPHHYLPWSLASFSRALRAHRVAIIPVPRNDYTLGKSINRPATAMMAGLGVIADSIDSYEELRPYIVLDDWQGGLARYAFGWEGEQERLAAGRAHLDRHYGRDRIAERWTEVLREAEARRIAQA</sequence>
<evidence type="ECO:0008006" key="3">
    <source>
        <dbReference type="Google" id="ProtNLM"/>
    </source>
</evidence>
<proteinExistence type="predicted"/>
<protein>
    <recommendedName>
        <fullName evidence="3">Glycosyltransferase family 1 protein</fullName>
    </recommendedName>
</protein>
<accession>A0ABU3ZSD5</accession>
<comment type="caution">
    <text evidence="1">The sequence shown here is derived from an EMBL/GenBank/DDBJ whole genome shotgun (WGS) entry which is preliminary data.</text>
</comment>
<reference evidence="2" key="1">
    <citation type="journal article" date="2022" name="J Environ Chem Eng">
        <title>Biodegradation of petroleum oil using a constructed nonpathogenic and heavy metal-tolerant bacterial consortium isolated from marine sponges.</title>
        <authorList>
            <person name="Dechsakulwatana C."/>
            <person name="Rungsihiranrut A."/>
            <person name="Muangchinda C."/>
            <person name="Ningthoujam R."/>
            <person name="Klankeo P."/>
            <person name="Pinyakong O."/>
        </authorList>
    </citation>
    <scope>NUCLEOTIDE SEQUENCE [LARGE SCALE GENOMIC DNA]</scope>
    <source>
        <strain evidence="2">MO2-4</strain>
    </source>
</reference>
<organism evidence="1 2">
    <name type="scientific">Sphingobium naphthae</name>
    <dbReference type="NCBI Taxonomy" id="1886786"/>
    <lineage>
        <taxon>Bacteria</taxon>
        <taxon>Pseudomonadati</taxon>
        <taxon>Pseudomonadota</taxon>
        <taxon>Alphaproteobacteria</taxon>
        <taxon>Sphingomonadales</taxon>
        <taxon>Sphingomonadaceae</taxon>
        <taxon>Sphingobium</taxon>
    </lineage>
</organism>
<name>A0ABU3ZSD5_9SPHN</name>
<dbReference type="RefSeq" id="WP_317515619.1">
    <property type="nucleotide sequence ID" value="NZ_JAPTHD010000001.1"/>
</dbReference>
<evidence type="ECO:0000313" key="1">
    <source>
        <dbReference type="EMBL" id="MDV5822428.1"/>
    </source>
</evidence>
<dbReference type="EMBL" id="JAPTHD010000001">
    <property type="protein sequence ID" value="MDV5822428.1"/>
    <property type="molecule type" value="Genomic_DNA"/>
</dbReference>
<gene>
    <name evidence="1" type="ORF">O0R41_02270</name>
</gene>